<keyword evidence="17" id="KW-0969">Cilium</keyword>
<dbReference type="GO" id="GO:0006614">
    <property type="term" value="P:SRP-dependent cotranslational protein targeting to membrane"/>
    <property type="evidence" value="ECO:0007669"/>
    <property type="project" value="UniProtKB-UniRule"/>
</dbReference>
<dbReference type="GO" id="GO:0005047">
    <property type="term" value="F:signal recognition particle binding"/>
    <property type="evidence" value="ECO:0007669"/>
    <property type="project" value="TreeGrafter"/>
</dbReference>
<evidence type="ECO:0000256" key="12">
    <source>
        <dbReference type="ARBA" id="ARBA00025337"/>
    </source>
</evidence>
<keyword evidence="6" id="KW-0547">Nucleotide-binding</keyword>
<keyword evidence="10" id="KW-0472">Membrane</keyword>
<comment type="subcellular location">
    <subcellularLocation>
        <location evidence="1">Cell membrane</location>
        <topology evidence="1">Peripheral membrane protein</topology>
        <orientation evidence="1">Cytoplasmic side</orientation>
    </subcellularLocation>
</comment>
<accession>A0A3A9KEL3</accession>
<evidence type="ECO:0000256" key="11">
    <source>
        <dbReference type="ARBA" id="ARBA00023225"/>
    </source>
</evidence>
<dbReference type="FunFam" id="3.40.50.300:FF:000695">
    <property type="entry name" value="Flagellar biosynthesis regulator FlhF"/>
    <property type="match status" value="1"/>
</dbReference>
<keyword evidence="7" id="KW-1005">Bacterial flagellum biogenesis</keyword>
<name>A0A3A9KEL3_9BACI</name>
<dbReference type="GO" id="GO:0005886">
    <property type="term" value="C:plasma membrane"/>
    <property type="evidence" value="ECO:0007669"/>
    <property type="project" value="UniProtKB-SubCell"/>
</dbReference>
<evidence type="ECO:0000256" key="14">
    <source>
        <dbReference type="SAM" id="MobiDB-lite"/>
    </source>
</evidence>
<comment type="caution">
    <text evidence="17">The sequence shown here is derived from an EMBL/GenBank/DDBJ whole genome shotgun (WGS) entry which is preliminary data.</text>
</comment>
<dbReference type="NCBIfam" id="TIGR03499">
    <property type="entry name" value="FlhF"/>
    <property type="match status" value="1"/>
</dbReference>
<proteinExistence type="inferred from homology"/>
<dbReference type="InterPro" id="IPR003593">
    <property type="entry name" value="AAA+_ATPase"/>
</dbReference>
<evidence type="ECO:0000256" key="10">
    <source>
        <dbReference type="ARBA" id="ARBA00023136"/>
    </source>
</evidence>
<evidence type="ECO:0000256" key="3">
    <source>
        <dbReference type="ARBA" id="ARBA00014919"/>
    </source>
</evidence>
<dbReference type="Proteomes" id="UP000281498">
    <property type="component" value="Unassembled WGS sequence"/>
</dbReference>
<evidence type="ECO:0000313" key="17">
    <source>
        <dbReference type="EMBL" id="RKL69012.1"/>
    </source>
</evidence>
<dbReference type="PANTHER" id="PTHR43134">
    <property type="entry name" value="SIGNAL RECOGNITION PARTICLE RECEPTOR SUBUNIT ALPHA"/>
    <property type="match status" value="1"/>
</dbReference>
<dbReference type="CDD" id="cd17873">
    <property type="entry name" value="FlhF"/>
    <property type="match status" value="1"/>
</dbReference>
<evidence type="ECO:0000256" key="13">
    <source>
        <dbReference type="NCBIfam" id="TIGR03499"/>
    </source>
</evidence>
<feature type="domain" description="AAA+ ATPase" evidence="15">
    <location>
        <begin position="177"/>
        <end position="324"/>
    </location>
</feature>
<dbReference type="SMART" id="SM00382">
    <property type="entry name" value="AAA"/>
    <property type="match status" value="1"/>
</dbReference>
<evidence type="ECO:0000256" key="2">
    <source>
        <dbReference type="ARBA" id="ARBA00008531"/>
    </source>
</evidence>
<reference evidence="17 18" key="1">
    <citation type="submission" date="2017-10" db="EMBL/GenBank/DDBJ databases">
        <title>Bacillus sp. nov., a halophilic bacterium isolated from a Keqin Lake.</title>
        <authorList>
            <person name="Wang H."/>
        </authorList>
    </citation>
    <scope>NUCLEOTIDE SEQUENCE [LARGE SCALE GENOMIC DNA]</scope>
    <source>
        <strain evidence="17 18">KCTC 13187</strain>
    </source>
</reference>
<keyword evidence="17" id="KW-0282">Flagellum</keyword>
<dbReference type="GO" id="GO:0003924">
    <property type="term" value="F:GTPase activity"/>
    <property type="evidence" value="ECO:0007669"/>
    <property type="project" value="UniProtKB-UniRule"/>
</dbReference>
<dbReference type="InterPro" id="IPR027417">
    <property type="entry name" value="P-loop_NTPase"/>
</dbReference>
<dbReference type="PANTHER" id="PTHR43134:SF3">
    <property type="entry name" value="FLAGELLAR BIOSYNTHESIS PROTEIN FLHF"/>
    <property type="match status" value="1"/>
</dbReference>
<dbReference type="SMART" id="SM00962">
    <property type="entry name" value="SRP54"/>
    <property type="match status" value="1"/>
</dbReference>
<evidence type="ECO:0000256" key="4">
    <source>
        <dbReference type="ARBA" id="ARBA00022448"/>
    </source>
</evidence>
<evidence type="ECO:0000256" key="6">
    <source>
        <dbReference type="ARBA" id="ARBA00022741"/>
    </source>
</evidence>
<dbReference type="SUPFAM" id="SSF52540">
    <property type="entry name" value="P-loop containing nucleoside triphosphate hydrolases"/>
    <property type="match status" value="1"/>
</dbReference>
<comment type="similarity">
    <text evidence="2">Belongs to the GTP-binding SRP family.</text>
</comment>
<dbReference type="Gene3D" id="1.20.120.1380">
    <property type="entry name" value="Flagellar FlhF biosynthesis protein, N domain"/>
    <property type="match status" value="1"/>
</dbReference>
<dbReference type="EMBL" id="PDOE01000001">
    <property type="protein sequence ID" value="RKL69012.1"/>
    <property type="molecule type" value="Genomic_DNA"/>
</dbReference>
<evidence type="ECO:0000313" key="18">
    <source>
        <dbReference type="Proteomes" id="UP000281498"/>
    </source>
</evidence>
<feature type="domain" description="SRP54-type proteins GTP-binding" evidence="16">
    <location>
        <begin position="178"/>
        <end position="369"/>
    </location>
</feature>
<evidence type="ECO:0000256" key="7">
    <source>
        <dbReference type="ARBA" id="ARBA00022795"/>
    </source>
</evidence>
<keyword evidence="5" id="KW-1003">Cell membrane</keyword>
<dbReference type="Gene3D" id="3.40.50.300">
    <property type="entry name" value="P-loop containing nucleotide triphosphate hydrolases"/>
    <property type="match status" value="1"/>
</dbReference>
<evidence type="ECO:0000256" key="8">
    <source>
        <dbReference type="ARBA" id="ARBA00022927"/>
    </source>
</evidence>
<keyword evidence="8" id="KW-0653">Protein transport</keyword>
<feature type="region of interest" description="Disordered" evidence="14">
    <location>
        <begin position="62"/>
        <end position="84"/>
    </location>
</feature>
<keyword evidence="18" id="KW-1185">Reference proteome</keyword>
<evidence type="ECO:0000256" key="5">
    <source>
        <dbReference type="ARBA" id="ARBA00022475"/>
    </source>
</evidence>
<keyword evidence="9" id="KW-0342">GTP-binding</keyword>
<protein>
    <recommendedName>
        <fullName evidence="3 13">Flagellar biosynthesis protein FlhF</fullName>
    </recommendedName>
</protein>
<sequence>MKVKKYQAKDMAQAMTKIKNELGHNAVILNSKQVETGGFLGFFTKKSIEVIAALDQELPPVRSKKKVSPAKLNQTEQKETPNQLSSEIDELKRMITNMQGDGPSASEDYPEALKVINSQLIDQEIHSNYRSLIMKNLLRRWYKEEGENKKQNDIKEWLESELRALTSEASFGEFKYDKKYLNVVGPTGVGKTTTLAKIAARAVLQEKKKVAFVTTDTFRIAAIEQLKTYAKILNVPVEVAYSMEDFKEALTRLQDYDFILIDSAGRNYRNAVYVEQLNEIMDFNDETETHLVLAVTSKYRDMKKILEQFKLIKVDKLIFTKLDETETLGAMVNIIADSKIGSSYLTTGQNVPDDIEEATQGNILERLIRR</sequence>
<comment type="function">
    <text evidence="12">Necessary for flagellar biosynthesis. May be involved in translocation of the flagellum.</text>
</comment>
<keyword evidence="17" id="KW-0966">Cell projection</keyword>
<keyword evidence="11" id="KW-1006">Bacterial flagellum protein export</keyword>
<dbReference type="AlphaFoldDB" id="A0A3A9KEL3"/>
<evidence type="ECO:0000259" key="16">
    <source>
        <dbReference type="SMART" id="SM00962"/>
    </source>
</evidence>
<gene>
    <name evidence="17" type="primary">flhF</name>
    <name evidence="17" type="ORF">CR203_02945</name>
</gene>
<evidence type="ECO:0000256" key="1">
    <source>
        <dbReference type="ARBA" id="ARBA00004413"/>
    </source>
</evidence>
<dbReference type="GO" id="GO:0044781">
    <property type="term" value="P:bacterial-type flagellum organization"/>
    <property type="evidence" value="ECO:0007669"/>
    <property type="project" value="UniProtKB-UniRule"/>
</dbReference>
<evidence type="ECO:0000259" key="15">
    <source>
        <dbReference type="SMART" id="SM00382"/>
    </source>
</evidence>
<dbReference type="GO" id="GO:0005525">
    <property type="term" value="F:GTP binding"/>
    <property type="evidence" value="ECO:0007669"/>
    <property type="project" value="UniProtKB-UniRule"/>
</dbReference>
<dbReference type="GO" id="GO:0015031">
    <property type="term" value="P:protein transport"/>
    <property type="evidence" value="ECO:0007669"/>
    <property type="project" value="UniProtKB-KW"/>
</dbReference>
<keyword evidence="4" id="KW-0813">Transport</keyword>
<dbReference type="RefSeq" id="WP_110936349.1">
    <property type="nucleotide sequence ID" value="NZ_KZ614146.1"/>
</dbReference>
<dbReference type="Pfam" id="PF00448">
    <property type="entry name" value="SRP54"/>
    <property type="match status" value="1"/>
</dbReference>
<dbReference type="InterPro" id="IPR000897">
    <property type="entry name" value="SRP54_GTPase_dom"/>
</dbReference>
<dbReference type="InterPro" id="IPR047040">
    <property type="entry name" value="FlhF__GTPase_dom"/>
</dbReference>
<dbReference type="OrthoDB" id="9778554at2"/>
<feature type="compositionally biased region" description="Polar residues" evidence="14">
    <location>
        <begin position="71"/>
        <end position="84"/>
    </location>
</feature>
<dbReference type="InterPro" id="IPR020006">
    <property type="entry name" value="FlhF"/>
</dbReference>
<evidence type="ECO:0000256" key="9">
    <source>
        <dbReference type="ARBA" id="ARBA00023134"/>
    </source>
</evidence>
<organism evidence="17 18">
    <name type="scientific">Salipaludibacillus neizhouensis</name>
    <dbReference type="NCBI Taxonomy" id="885475"/>
    <lineage>
        <taxon>Bacteria</taxon>
        <taxon>Bacillati</taxon>
        <taxon>Bacillota</taxon>
        <taxon>Bacilli</taxon>
        <taxon>Bacillales</taxon>
        <taxon>Bacillaceae</taxon>
    </lineage>
</organism>